<dbReference type="PANTHER" id="PTHR31080:SF250">
    <property type="entry name" value="OS05G0543000 PROTEIN"/>
    <property type="match status" value="1"/>
</dbReference>
<feature type="signal peptide" evidence="1">
    <location>
        <begin position="1"/>
        <end position="22"/>
    </location>
</feature>
<evidence type="ECO:0000256" key="1">
    <source>
        <dbReference type="SAM" id="SignalP"/>
    </source>
</evidence>
<sequence>MARLVIAVLVVAVATAFVAVDGRLVRPIVDPAAGNSARPLADGVDQCAWTCDHVRYKKMCHALRAKIPGAAAGSPRQLLRVALTVSLSKAAAAKAKFEEAKRASHLGNPMASILDTCSKSYGDLVDELEQAQRCVDANDTRANIISKMTAASTFAGDCDDSFEEMGVESIYDGMQRHVARVVSSTLAIAAKIT</sequence>
<dbReference type="Proteomes" id="UP000729402">
    <property type="component" value="Unassembled WGS sequence"/>
</dbReference>
<keyword evidence="1" id="KW-0732">Signal</keyword>
<comment type="caution">
    <text evidence="3">The sequence shown here is derived from an EMBL/GenBank/DDBJ whole genome shotgun (WGS) entry which is preliminary data.</text>
</comment>
<reference evidence="3" key="1">
    <citation type="journal article" date="2021" name="bioRxiv">
        <title>Whole Genome Assembly and Annotation of Northern Wild Rice, Zizania palustris L., Supports a Whole Genome Duplication in the Zizania Genus.</title>
        <authorList>
            <person name="Haas M."/>
            <person name="Kono T."/>
            <person name="Macchietto M."/>
            <person name="Millas R."/>
            <person name="McGilp L."/>
            <person name="Shao M."/>
            <person name="Duquette J."/>
            <person name="Hirsch C.N."/>
            <person name="Kimball J."/>
        </authorList>
    </citation>
    <scope>NUCLEOTIDE SEQUENCE</scope>
    <source>
        <tissue evidence="3">Fresh leaf tissue</tissue>
    </source>
</reference>
<dbReference type="NCBIfam" id="TIGR01614">
    <property type="entry name" value="PME_inhib"/>
    <property type="match status" value="1"/>
</dbReference>
<dbReference type="GO" id="GO:0004857">
    <property type="term" value="F:enzyme inhibitor activity"/>
    <property type="evidence" value="ECO:0007669"/>
    <property type="project" value="InterPro"/>
</dbReference>
<dbReference type="OrthoDB" id="665001at2759"/>
<feature type="chain" id="PRO_5035195018" description="Pectinesterase inhibitor domain-containing protein" evidence="1">
    <location>
        <begin position="23"/>
        <end position="193"/>
    </location>
</feature>
<dbReference type="AlphaFoldDB" id="A0A8J6BJ90"/>
<dbReference type="PANTHER" id="PTHR31080">
    <property type="entry name" value="PECTINESTERASE INHIBITOR-LIKE"/>
    <property type="match status" value="1"/>
</dbReference>
<gene>
    <name evidence="3" type="ORF">GUJ93_ZPchr0010g9356</name>
</gene>
<reference evidence="3" key="2">
    <citation type="submission" date="2021-02" db="EMBL/GenBank/DDBJ databases">
        <authorList>
            <person name="Kimball J.A."/>
            <person name="Haas M.W."/>
            <person name="Macchietto M."/>
            <person name="Kono T."/>
            <person name="Duquette J."/>
            <person name="Shao M."/>
        </authorList>
    </citation>
    <scope>NUCLEOTIDE SEQUENCE</scope>
    <source>
        <tissue evidence="3">Fresh leaf tissue</tissue>
    </source>
</reference>
<evidence type="ECO:0000313" key="3">
    <source>
        <dbReference type="EMBL" id="KAG8086261.1"/>
    </source>
</evidence>
<dbReference type="InterPro" id="IPR006501">
    <property type="entry name" value="Pectinesterase_inhib_dom"/>
</dbReference>
<dbReference type="EMBL" id="JAAALK010000082">
    <property type="protein sequence ID" value="KAG8086261.1"/>
    <property type="molecule type" value="Genomic_DNA"/>
</dbReference>
<accession>A0A8J6BJ90</accession>
<feature type="domain" description="Pectinesterase inhibitor" evidence="2">
    <location>
        <begin position="39"/>
        <end position="188"/>
    </location>
</feature>
<name>A0A8J6BJ90_ZIZPA</name>
<organism evidence="3 4">
    <name type="scientific">Zizania palustris</name>
    <name type="common">Northern wild rice</name>
    <dbReference type="NCBI Taxonomy" id="103762"/>
    <lineage>
        <taxon>Eukaryota</taxon>
        <taxon>Viridiplantae</taxon>
        <taxon>Streptophyta</taxon>
        <taxon>Embryophyta</taxon>
        <taxon>Tracheophyta</taxon>
        <taxon>Spermatophyta</taxon>
        <taxon>Magnoliopsida</taxon>
        <taxon>Liliopsida</taxon>
        <taxon>Poales</taxon>
        <taxon>Poaceae</taxon>
        <taxon>BOP clade</taxon>
        <taxon>Oryzoideae</taxon>
        <taxon>Oryzeae</taxon>
        <taxon>Zizaniinae</taxon>
        <taxon>Zizania</taxon>
    </lineage>
</organism>
<proteinExistence type="predicted"/>
<evidence type="ECO:0000259" key="2">
    <source>
        <dbReference type="SMART" id="SM00856"/>
    </source>
</evidence>
<dbReference type="SMART" id="SM00856">
    <property type="entry name" value="PMEI"/>
    <property type="match status" value="1"/>
</dbReference>
<dbReference type="InterPro" id="IPR051955">
    <property type="entry name" value="PME_Inhibitor"/>
</dbReference>
<protein>
    <recommendedName>
        <fullName evidence="2">Pectinesterase inhibitor domain-containing protein</fullName>
    </recommendedName>
</protein>
<dbReference type="CDD" id="cd15800">
    <property type="entry name" value="PMEI-like_2"/>
    <property type="match status" value="1"/>
</dbReference>
<keyword evidence="4" id="KW-1185">Reference proteome</keyword>
<dbReference type="Pfam" id="PF04043">
    <property type="entry name" value="PMEI"/>
    <property type="match status" value="1"/>
</dbReference>
<evidence type="ECO:0000313" key="4">
    <source>
        <dbReference type="Proteomes" id="UP000729402"/>
    </source>
</evidence>